<keyword evidence="1" id="KW-0547">Nucleotide-binding</keyword>
<dbReference type="InterPro" id="IPR027417">
    <property type="entry name" value="P-loop_NTPase"/>
</dbReference>
<gene>
    <name evidence="6" type="ORF">MtrunA17_Chr5g0433331</name>
</gene>
<evidence type="ECO:0000256" key="4">
    <source>
        <dbReference type="ARBA" id="ARBA00022840"/>
    </source>
</evidence>
<dbReference type="PANTHER" id="PTHR10887">
    <property type="entry name" value="DNA2/NAM7 HELICASE FAMILY"/>
    <property type="match status" value="1"/>
</dbReference>
<dbReference type="Pfam" id="PF13087">
    <property type="entry name" value="AAA_12"/>
    <property type="match status" value="1"/>
</dbReference>
<dbReference type="Gene3D" id="3.40.50.300">
    <property type="entry name" value="P-loop containing nucleotide triphosphate hydrolases"/>
    <property type="match status" value="1"/>
</dbReference>
<evidence type="ECO:0000256" key="1">
    <source>
        <dbReference type="ARBA" id="ARBA00022741"/>
    </source>
</evidence>
<protein>
    <submittedName>
        <fullName evidence="6">Putative DNA helicase</fullName>
        <ecNumber evidence="6">3.6.4.12</ecNumber>
    </submittedName>
</protein>
<evidence type="ECO:0000313" key="7">
    <source>
        <dbReference type="Proteomes" id="UP000265566"/>
    </source>
</evidence>
<sequence length="169" mass="18845">MRTKKKVSIGIISPYNAQVNEIQEKVKQYTWDTTSDFSVNVRSVDGFQGGEEDIIIISTVRSNGSGNVGFLSNRQRANVAMTRARYCLWILGNAATLINSDSVWRNVVLDAKRRDCFHNAVEDKNLARAINDVLFEIKLLEGSESPFMKLSLGEKSEASTSSSRLVEPI</sequence>
<proteinExistence type="predicted"/>
<dbReference type="EC" id="3.6.4.12" evidence="6"/>
<dbReference type="InterPro" id="IPR047187">
    <property type="entry name" value="SF1_C_Upf1"/>
</dbReference>
<dbReference type="GO" id="GO:0005694">
    <property type="term" value="C:chromosome"/>
    <property type="evidence" value="ECO:0007669"/>
    <property type="project" value="UniProtKB-ARBA"/>
</dbReference>
<dbReference type="InterPro" id="IPR041679">
    <property type="entry name" value="DNA2/NAM7-like_C"/>
</dbReference>
<name>A0A396HZF4_MEDTR</name>
<organism evidence="6 7">
    <name type="scientific">Medicago truncatula</name>
    <name type="common">Barrel medic</name>
    <name type="synonym">Medicago tribuloides</name>
    <dbReference type="NCBI Taxonomy" id="3880"/>
    <lineage>
        <taxon>Eukaryota</taxon>
        <taxon>Viridiplantae</taxon>
        <taxon>Streptophyta</taxon>
        <taxon>Embryophyta</taxon>
        <taxon>Tracheophyta</taxon>
        <taxon>Spermatophyta</taxon>
        <taxon>Magnoliopsida</taxon>
        <taxon>eudicotyledons</taxon>
        <taxon>Gunneridae</taxon>
        <taxon>Pentapetalae</taxon>
        <taxon>rosids</taxon>
        <taxon>fabids</taxon>
        <taxon>Fabales</taxon>
        <taxon>Fabaceae</taxon>
        <taxon>Papilionoideae</taxon>
        <taxon>50 kb inversion clade</taxon>
        <taxon>NPAAA clade</taxon>
        <taxon>Hologalegina</taxon>
        <taxon>IRL clade</taxon>
        <taxon>Trifolieae</taxon>
        <taxon>Medicago</taxon>
    </lineage>
</organism>
<accession>A0A396HZF4</accession>
<evidence type="ECO:0000256" key="2">
    <source>
        <dbReference type="ARBA" id="ARBA00022801"/>
    </source>
</evidence>
<dbReference type="GO" id="GO:0003678">
    <property type="term" value="F:DNA helicase activity"/>
    <property type="evidence" value="ECO:0007669"/>
    <property type="project" value="UniProtKB-EC"/>
</dbReference>
<dbReference type="InterPro" id="IPR045055">
    <property type="entry name" value="DNA2/NAM7-like"/>
</dbReference>
<reference evidence="7" key="1">
    <citation type="journal article" date="2018" name="Nat. Plants">
        <title>Whole-genome landscape of Medicago truncatula symbiotic genes.</title>
        <authorList>
            <person name="Pecrix Y."/>
            <person name="Staton S.E."/>
            <person name="Sallet E."/>
            <person name="Lelandais-Briere C."/>
            <person name="Moreau S."/>
            <person name="Carrere S."/>
            <person name="Blein T."/>
            <person name="Jardinaud M.F."/>
            <person name="Latrasse D."/>
            <person name="Zouine M."/>
            <person name="Zahm M."/>
            <person name="Kreplak J."/>
            <person name="Mayjonade B."/>
            <person name="Satge C."/>
            <person name="Perez M."/>
            <person name="Cauet S."/>
            <person name="Marande W."/>
            <person name="Chantry-Darmon C."/>
            <person name="Lopez-Roques C."/>
            <person name="Bouchez O."/>
            <person name="Berard A."/>
            <person name="Debelle F."/>
            <person name="Munos S."/>
            <person name="Bendahmane A."/>
            <person name="Berges H."/>
            <person name="Niebel A."/>
            <person name="Buitink J."/>
            <person name="Frugier F."/>
            <person name="Benhamed M."/>
            <person name="Crespi M."/>
            <person name="Gouzy J."/>
            <person name="Gamas P."/>
        </authorList>
    </citation>
    <scope>NUCLEOTIDE SEQUENCE [LARGE SCALE GENOMIC DNA]</scope>
    <source>
        <strain evidence="7">cv. Jemalong A17</strain>
    </source>
</reference>
<dbReference type="AlphaFoldDB" id="A0A396HZF4"/>
<dbReference type="EMBL" id="PSQE01000005">
    <property type="protein sequence ID" value="RHN56795.1"/>
    <property type="molecule type" value="Genomic_DNA"/>
</dbReference>
<dbReference type="Proteomes" id="UP000265566">
    <property type="component" value="Chromosome 5"/>
</dbReference>
<dbReference type="Gramene" id="rna32249">
    <property type="protein sequence ID" value="RHN56795.1"/>
    <property type="gene ID" value="gene32249"/>
</dbReference>
<dbReference type="FunFam" id="3.40.50.300:FF:000326">
    <property type="entry name" value="P-loop containing nucleoside triphosphate hydrolase"/>
    <property type="match status" value="1"/>
</dbReference>
<feature type="domain" description="DNA2/NAM7 helicase-like C-terminal" evidence="5">
    <location>
        <begin position="5"/>
        <end position="94"/>
    </location>
</feature>
<keyword evidence="2 6" id="KW-0378">Hydrolase</keyword>
<keyword evidence="3 6" id="KW-0347">Helicase</keyword>
<evidence type="ECO:0000256" key="3">
    <source>
        <dbReference type="ARBA" id="ARBA00022806"/>
    </source>
</evidence>
<comment type="caution">
    <text evidence="6">The sequence shown here is derived from an EMBL/GenBank/DDBJ whole genome shotgun (WGS) entry which is preliminary data.</text>
</comment>
<dbReference type="PANTHER" id="PTHR10887:SF522">
    <property type="entry name" value="P-LOOP CONTAINING NUCLEOSIDE TRIPHOSPHATE HYDROLASES SUPERFAMILY PROTEIN"/>
    <property type="match status" value="1"/>
</dbReference>
<evidence type="ECO:0000259" key="5">
    <source>
        <dbReference type="Pfam" id="PF13087"/>
    </source>
</evidence>
<dbReference type="GO" id="GO:0005524">
    <property type="term" value="F:ATP binding"/>
    <property type="evidence" value="ECO:0007669"/>
    <property type="project" value="UniProtKB-KW"/>
</dbReference>
<dbReference type="SUPFAM" id="SSF52540">
    <property type="entry name" value="P-loop containing nucleoside triphosphate hydrolases"/>
    <property type="match status" value="1"/>
</dbReference>
<keyword evidence="4" id="KW-0067">ATP-binding</keyword>
<evidence type="ECO:0000313" key="6">
    <source>
        <dbReference type="EMBL" id="RHN56795.1"/>
    </source>
</evidence>
<dbReference type="GO" id="GO:0016787">
    <property type="term" value="F:hydrolase activity"/>
    <property type="evidence" value="ECO:0007669"/>
    <property type="project" value="UniProtKB-KW"/>
</dbReference>
<dbReference type="CDD" id="cd18808">
    <property type="entry name" value="SF1_C_Upf1"/>
    <property type="match status" value="1"/>
</dbReference>